<dbReference type="InParanoid" id="M7XC11"/>
<name>M7XC11_9BACT</name>
<evidence type="ECO:0000313" key="2">
    <source>
        <dbReference type="Proteomes" id="UP000010953"/>
    </source>
</evidence>
<proteinExistence type="predicted"/>
<gene>
    <name evidence="1" type="ORF">C943_01425</name>
</gene>
<organism evidence="1 2">
    <name type="scientific">Mariniradius saccharolyticus AK6</name>
    <dbReference type="NCBI Taxonomy" id="1239962"/>
    <lineage>
        <taxon>Bacteria</taxon>
        <taxon>Pseudomonadati</taxon>
        <taxon>Bacteroidota</taxon>
        <taxon>Cytophagia</taxon>
        <taxon>Cytophagales</taxon>
        <taxon>Cyclobacteriaceae</taxon>
        <taxon>Mariniradius</taxon>
    </lineage>
</organism>
<accession>M7XC11</accession>
<protein>
    <submittedName>
        <fullName evidence="1">Uncharacterized protein</fullName>
    </submittedName>
</protein>
<dbReference type="Proteomes" id="UP000010953">
    <property type="component" value="Unassembled WGS sequence"/>
</dbReference>
<dbReference type="AlphaFoldDB" id="M7XC11"/>
<evidence type="ECO:0000313" key="1">
    <source>
        <dbReference type="EMBL" id="EMS32163.1"/>
    </source>
</evidence>
<reference evidence="1" key="1">
    <citation type="submission" date="2013-01" db="EMBL/GenBank/DDBJ databases">
        <title>Genome assembly of Mariniradius saccharolyticus AK6.</title>
        <authorList>
            <person name="Vaidya B."/>
            <person name="Khatri I."/>
            <person name="Tanuku N.R.S."/>
            <person name="Subramanian S."/>
            <person name="Pinnaka A."/>
        </authorList>
    </citation>
    <scope>NUCLEOTIDE SEQUENCE [LARGE SCALE GENOMIC DNA]</scope>
    <source>
        <strain evidence="1">AK6</strain>
    </source>
</reference>
<comment type="caution">
    <text evidence="1">The sequence shown here is derived from an EMBL/GenBank/DDBJ whole genome shotgun (WGS) entry which is preliminary data.</text>
</comment>
<dbReference type="EMBL" id="AMZY02000014">
    <property type="protein sequence ID" value="EMS32163.1"/>
    <property type="molecule type" value="Genomic_DNA"/>
</dbReference>
<keyword evidence="2" id="KW-1185">Reference proteome</keyword>
<sequence length="37" mass="4363">MYSLTKYNHKGRKMGDLDRQSIAFLRYWVEGKEGVKG</sequence>